<evidence type="ECO:0000259" key="1">
    <source>
        <dbReference type="SMART" id="SM00256"/>
    </source>
</evidence>
<accession>A0A9P8ULG0</accession>
<evidence type="ECO:0000313" key="2">
    <source>
        <dbReference type="EMBL" id="KAH6654142.1"/>
    </source>
</evidence>
<gene>
    <name evidence="2" type="ORF">BKA67DRAFT_535476</name>
</gene>
<dbReference type="OrthoDB" id="5422579at2759"/>
<sequence length="235" mass="26962">MTTLPLEILQLICSFIKPKYVGKFRLASKTFSDVGAKFMFREIKFLLHVDDLNQLQHISERYPNYVRSLVYSCKPTKEDLPLEESQGWHAGSVVSSARRRRVAPSVDLVKEYHRNAVALETQRTVIRNEVDFRRLSTVFANLRRLQSVMITRDGCFLEKVYLSRRKTPFDQLMPALCGETENNGCRQLEVVLFALQNAAAELETFRAGAIGLFFIANSKTLAEKWPPSCSRLKQL</sequence>
<dbReference type="Proteomes" id="UP000758603">
    <property type="component" value="Unassembled WGS sequence"/>
</dbReference>
<keyword evidence="3" id="KW-1185">Reference proteome</keyword>
<name>A0A9P8ULG0_9PEZI</name>
<dbReference type="InterPro" id="IPR001810">
    <property type="entry name" value="F-box_dom"/>
</dbReference>
<feature type="domain" description="F-box" evidence="1">
    <location>
        <begin position="4"/>
        <end position="44"/>
    </location>
</feature>
<dbReference type="GeneID" id="70128913"/>
<organism evidence="2 3">
    <name type="scientific">Truncatella angustata</name>
    <dbReference type="NCBI Taxonomy" id="152316"/>
    <lineage>
        <taxon>Eukaryota</taxon>
        <taxon>Fungi</taxon>
        <taxon>Dikarya</taxon>
        <taxon>Ascomycota</taxon>
        <taxon>Pezizomycotina</taxon>
        <taxon>Sordariomycetes</taxon>
        <taxon>Xylariomycetidae</taxon>
        <taxon>Amphisphaeriales</taxon>
        <taxon>Sporocadaceae</taxon>
        <taxon>Truncatella</taxon>
    </lineage>
</organism>
<reference evidence="2" key="1">
    <citation type="journal article" date="2021" name="Nat. Commun.">
        <title>Genetic determinants of endophytism in the Arabidopsis root mycobiome.</title>
        <authorList>
            <person name="Mesny F."/>
            <person name="Miyauchi S."/>
            <person name="Thiergart T."/>
            <person name="Pickel B."/>
            <person name="Atanasova L."/>
            <person name="Karlsson M."/>
            <person name="Huettel B."/>
            <person name="Barry K.W."/>
            <person name="Haridas S."/>
            <person name="Chen C."/>
            <person name="Bauer D."/>
            <person name="Andreopoulos W."/>
            <person name="Pangilinan J."/>
            <person name="LaButti K."/>
            <person name="Riley R."/>
            <person name="Lipzen A."/>
            <person name="Clum A."/>
            <person name="Drula E."/>
            <person name="Henrissat B."/>
            <person name="Kohler A."/>
            <person name="Grigoriev I.V."/>
            <person name="Martin F.M."/>
            <person name="Hacquard S."/>
        </authorList>
    </citation>
    <scope>NUCLEOTIDE SEQUENCE</scope>
    <source>
        <strain evidence="2">MPI-SDFR-AT-0073</strain>
    </source>
</reference>
<comment type="caution">
    <text evidence="2">The sequence shown here is derived from an EMBL/GenBank/DDBJ whole genome shotgun (WGS) entry which is preliminary data.</text>
</comment>
<dbReference type="EMBL" id="JAGPXC010000004">
    <property type="protein sequence ID" value="KAH6654142.1"/>
    <property type="molecule type" value="Genomic_DNA"/>
</dbReference>
<dbReference type="RefSeq" id="XP_045958412.1">
    <property type="nucleotide sequence ID" value="XM_046100021.1"/>
</dbReference>
<dbReference type="SMART" id="SM00256">
    <property type="entry name" value="FBOX"/>
    <property type="match status" value="1"/>
</dbReference>
<dbReference type="AlphaFoldDB" id="A0A9P8ULG0"/>
<proteinExistence type="predicted"/>
<protein>
    <recommendedName>
        <fullName evidence="1">F-box domain-containing protein</fullName>
    </recommendedName>
</protein>
<evidence type="ECO:0000313" key="3">
    <source>
        <dbReference type="Proteomes" id="UP000758603"/>
    </source>
</evidence>